<organism evidence="2 3">
    <name type="scientific">Aphanomyces euteiches</name>
    <dbReference type="NCBI Taxonomy" id="100861"/>
    <lineage>
        <taxon>Eukaryota</taxon>
        <taxon>Sar</taxon>
        <taxon>Stramenopiles</taxon>
        <taxon>Oomycota</taxon>
        <taxon>Saprolegniomycetes</taxon>
        <taxon>Saprolegniales</taxon>
        <taxon>Verrucalvaceae</taxon>
        <taxon>Aphanomyces</taxon>
    </lineage>
</organism>
<comment type="caution">
    <text evidence="2">The sequence shown here is derived from an EMBL/GenBank/DDBJ whole genome shotgun (WGS) entry which is preliminary data.</text>
</comment>
<evidence type="ECO:0000256" key="1">
    <source>
        <dbReference type="SAM" id="SignalP"/>
    </source>
</evidence>
<evidence type="ECO:0000313" key="3">
    <source>
        <dbReference type="Proteomes" id="UP000481153"/>
    </source>
</evidence>
<keyword evidence="1" id="KW-0732">Signal</keyword>
<name>A0A6G0XPZ3_9STRA</name>
<accession>A0A6G0XPZ3</accession>
<feature type="chain" id="PRO_5026143184" description="Dickkopf N-terminal cysteine-rich domain-containing protein" evidence="1">
    <location>
        <begin position="19"/>
        <end position="128"/>
    </location>
</feature>
<dbReference type="Proteomes" id="UP000481153">
    <property type="component" value="Unassembled WGS sequence"/>
</dbReference>
<dbReference type="OrthoDB" id="73103at2759"/>
<feature type="signal peptide" evidence="1">
    <location>
        <begin position="1"/>
        <end position="18"/>
    </location>
</feature>
<sequence>MTKILAVAAIVLAHVVTSFDPVQSHDEERLLAPTNCSVLDCKHGGCLYRGCKERIECSGGHCEFIDCVDPHCQGGVCAFIESASGTCNGGLCKYIKPTRSLKEDYCLGGLCTVDGKEHPSSFSTSLSE</sequence>
<evidence type="ECO:0008006" key="4">
    <source>
        <dbReference type="Google" id="ProtNLM"/>
    </source>
</evidence>
<keyword evidence="3" id="KW-1185">Reference proteome</keyword>
<proteinExistence type="predicted"/>
<dbReference type="VEuPathDB" id="FungiDB:AeMF1_012317"/>
<evidence type="ECO:0000313" key="2">
    <source>
        <dbReference type="EMBL" id="KAF0742518.1"/>
    </source>
</evidence>
<protein>
    <recommendedName>
        <fullName evidence="4">Dickkopf N-terminal cysteine-rich domain-containing protein</fullName>
    </recommendedName>
</protein>
<reference evidence="2 3" key="1">
    <citation type="submission" date="2019-07" db="EMBL/GenBank/DDBJ databases">
        <title>Genomics analysis of Aphanomyces spp. identifies a new class of oomycete effector associated with host adaptation.</title>
        <authorList>
            <person name="Gaulin E."/>
        </authorList>
    </citation>
    <scope>NUCLEOTIDE SEQUENCE [LARGE SCALE GENOMIC DNA]</scope>
    <source>
        <strain evidence="2 3">ATCC 201684</strain>
    </source>
</reference>
<gene>
    <name evidence="2" type="ORF">Ae201684_002611</name>
</gene>
<dbReference type="EMBL" id="VJMJ01000027">
    <property type="protein sequence ID" value="KAF0742518.1"/>
    <property type="molecule type" value="Genomic_DNA"/>
</dbReference>
<dbReference type="AlphaFoldDB" id="A0A6G0XPZ3"/>